<proteinExistence type="inferred from homology"/>
<dbReference type="Gene3D" id="3.30.2320.30">
    <property type="entry name" value="ATP synthase, E subunit, C-terminal"/>
    <property type="match status" value="1"/>
</dbReference>
<evidence type="ECO:0000313" key="4">
    <source>
        <dbReference type="EMBL" id="KAF5825910.1"/>
    </source>
</evidence>
<comment type="caution">
    <text evidence="4">The sequence shown here is derived from an EMBL/GenBank/DDBJ whole genome shotgun (WGS) entry which is preliminary data.</text>
</comment>
<dbReference type="EMBL" id="MU071699">
    <property type="protein sequence ID" value="KAF5825910.1"/>
    <property type="molecule type" value="Genomic_DNA"/>
</dbReference>
<evidence type="ECO:0000313" key="5">
    <source>
        <dbReference type="Proteomes" id="UP000815325"/>
    </source>
</evidence>
<keyword evidence="5" id="KW-1185">Reference proteome</keyword>
<evidence type="ECO:0000256" key="1">
    <source>
        <dbReference type="ARBA" id="ARBA00005901"/>
    </source>
</evidence>
<organism evidence="4 5">
    <name type="scientific">Dunaliella salina</name>
    <name type="common">Green alga</name>
    <name type="synonym">Protococcus salinus</name>
    <dbReference type="NCBI Taxonomy" id="3046"/>
    <lineage>
        <taxon>Eukaryota</taxon>
        <taxon>Viridiplantae</taxon>
        <taxon>Chlorophyta</taxon>
        <taxon>core chlorophytes</taxon>
        <taxon>Chlorophyceae</taxon>
        <taxon>CS clade</taxon>
        <taxon>Chlamydomonadales</taxon>
        <taxon>Dunaliellaceae</taxon>
        <taxon>Dunaliella</taxon>
    </lineage>
</organism>
<dbReference type="InterPro" id="IPR002842">
    <property type="entry name" value="ATPase_V1_Esu"/>
</dbReference>
<feature type="non-terminal residue" evidence="4">
    <location>
        <position position="1"/>
    </location>
</feature>
<dbReference type="PANTHER" id="PTHR45715">
    <property type="entry name" value="ATPASE H+-TRANSPORTING V1 SUBUNIT E1A-RELATED"/>
    <property type="match status" value="1"/>
</dbReference>
<comment type="similarity">
    <text evidence="1">Belongs to the V-ATPase E subunit family.</text>
</comment>
<keyword evidence="3" id="KW-0406">Ion transport</keyword>
<dbReference type="SUPFAM" id="SSF160527">
    <property type="entry name" value="V-type ATPase subunit E-like"/>
    <property type="match status" value="1"/>
</dbReference>
<protein>
    <submittedName>
        <fullName evidence="4">Uncharacterized protein</fullName>
    </submittedName>
</protein>
<reference evidence="4" key="1">
    <citation type="submission" date="2017-08" db="EMBL/GenBank/DDBJ databases">
        <authorList>
            <person name="Polle J.E."/>
            <person name="Barry K."/>
            <person name="Cushman J."/>
            <person name="Schmutz J."/>
            <person name="Tran D."/>
            <person name="Hathwaick L.T."/>
            <person name="Yim W.C."/>
            <person name="Jenkins J."/>
            <person name="Mckie-Krisberg Z.M."/>
            <person name="Prochnik S."/>
            <person name="Lindquist E."/>
            <person name="Dockter R.B."/>
            <person name="Adam C."/>
            <person name="Molina H."/>
            <person name="Bunkerborg J."/>
            <person name="Jin E."/>
            <person name="Buchheim M."/>
            <person name="Magnuson J."/>
        </authorList>
    </citation>
    <scope>NUCLEOTIDE SEQUENCE</scope>
    <source>
        <strain evidence="4">CCAP 19/18</strain>
    </source>
</reference>
<gene>
    <name evidence="4" type="ORF">DUNSADRAFT_5993</name>
</gene>
<dbReference type="Proteomes" id="UP000815325">
    <property type="component" value="Unassembled WGS sequence"/>
</dbReference>
<dbReference type="InterPro" id="IPR038495">
    <property type="entry name" value="ATPase_E_C"/>
</dbReference>
<keyword evidence="2" id="KW-0813">Transport</keyword>
<evidence type="ECO:0000256" key="2">
    <source>
        <dbReference type="ARBA" id="ARBA00022448"/>
    </source>
</evidence>
<name>A0ABQ7FU66_DUNSA</name>
<sequence>QYAGLFHEEAPVLTVDQVNFLPPPTQTGKDDEVSSCGGIVMMSTDGRIVVKNTLEDRLKITYEANLPVIRARLFENEA</sequence>
<evidence type="ECO:0000256" key="3">
    <source>
        <dbReference type="ARBA" id="ARBA00023065"/>
    </source>
</evidence>
<dbReference type="Pfam" id="PF01991">
    <property type="entry name" value="vATP-synt_E"/>
    <property type="match status" value="1"/>
</dbReference>
<accession>A0ABQ7FU66</accession>